<evidence type="ECO:0000256" key="4">
    <source>
        <dbReference type="ARBA" id="ARBA00022692"/>
    </source>
</evidence>
<feature type="transmembrane region" description="Helical" evidence="7">
    <location>
        <begin position="66"/>
        <end position="89"/>
    </location>
</feature>
<dbReference type="GO" id="GO:0005886">
    <property type="term" value="C:plasma membrane"/>
    <property type="evidence" value="ECO:0007669"/>
    <property type="project" value="UniProtKB-SubCell"/>
</dbReference>
<dbReference type="EMBL" id="AZCX01000011">
    <property type="protein sequence ID" value="KRK47213.1"/>
    <property type="molecule type" value="Genomic_DNA"/>
</dbReference>
<keyword evidence="5 7" id="KW-1133">Transmembrane helix</keyword>
<evidence type="ECO:0000313" key="10">
    <source>
        <dbReference type="Proteomes" id="UP000050911"/>
    </source>
</evidence>
<keyword evidence="10" id="KW-1185">Reference proteome</keyword>
<evidence type="ECO:0000256" key="2">
    <source>
        <dbReference type="ARBA" id="ARBA00010792"/>
    </source>
</evidence>
<accession>A0A0R1HKJ6</accession>
<feature type="domain" description="VTT" evidence="8">
    <location>
        <begin position="46"/>
        <end position="172"/>
    </location>
</feature>
<dbReference type="Proteomes" id="UP000050911">
    <property type="component" value="Unassembled WGS sequence"/>
</dbReference>
<protein>
    <submittedName>
        <fullName evidence="9">Membrane-associated protein</fullName>
    </submittedName>
</protein>
<dbReference type="PATRIC" id="fig|1302272.5.peg.672"/>
<dbReference type="AlphaFoldDB" id="A0A0R1HKJ6"/>
<evidence type="ECO:0000256" key="6">
    <source>
        <dbReference type="ARBA" id="ARBA00023136"/>
    </source>
</evidence>
<dbReference type="STRING" id="1302272.FC96_GL000673"/>
<keyword evidence="6 7" id="KW-0472">Membrane</keyword>
<dbReference type="Pfam" id="PF09335">
    <property type="entry name" value="VTT_dom"/>
    <property type="match status" value="1"/>
</dbReference>
<keyword evidence="3 7" id="KW-1003">Cell membrane</keyword>
<proteinExistence type="inferred from homology"/>
<gene>
    <name evidence="9" type="ORF">FC96_GL000673</name>
</gene>
<evidence type="ECO:0000259" key="8">
    <source>
        <dbReference type="Pfam" id="PF09335"/>
    </source>
</evidence>
<keyword evidence="4 7" id="KW-0812">Transmembrane</keyword>
<comment type="caution">
    <text evidence="9">The sequence shown here is derived from an EMBL/GenBank/DDBJ whole genome shotgun (WGS) entry which is preliminary data.</text>
</comment>
<comment type="similarity">
    <text evidence="2 7">Belongs to the DedA family.</text>
</comment>
<evidence type="ECO:0000256" key="7">
    <source>
        <dbReference type="RuleBase" id="RU367016"/>
    </source>
</evidence>
<reference evidence="9 10" key="1">
    <citation type="journal article" date="2015" name="Genome Announc.">
        <title>Expanding the biotechnology potential of lactobacilli through comparative genomics of 213 strains and associated genera.</title>
        <authorList>
            <person name="Sun Z."/>
            <person name="Harris H.M."/>
            <person name="McCann A."/>
            <person name="Guo C."/>
            <person name="Argimon S."/>
            <person name="Zhang W."/>
            <person name="Yang X."/>
            <person name="Jeffery I.B."/>
            <person name="Cooney J.C."/>
            <person name="Kagawa T.F."/>
            <person name="Liu W."/>
            <person name="Song Y."/>
            <person name="Salvetti E."/>
            <person name="Wrobel A."/>
            <person name="Rasinkangas P."/>
            <person name="Parkhill J."/>
            <person name="Rea M.C."/>
            <person name="O'Sullivan O."/>
            <person name="Ritari J."/>
            <person name="Douillard F.P."/>
            <person name="Paul Ross R."/>
            <person name="Yang R."/>
            <person name="Briner A.E."/>
            <person name="Felis G.E."/>
            <person name="de Vos W.M."/>
            <person name="Barrangou R."/>
            <person name="Klaenhammer T.R."/>
            <person name="Caufield P.W."/>
            <person name="Cui Y."/>
            <person name="Zhang H."/>
            <person name="O'Toole P.W."/>
        </authorList>
    </citation>
    <scope>NUCLEOTIDE SEQUENCE [LARGE SCALE GENOMIC DNA]</scope>
    <source>
        <strain evidence="9 10">JCM 15530</strain>
    </source>
</reference>
<dbReference type="RefSeq" id="WP_056943049.1">
    <property type="nucleotide sequence ID" value="NZ_AZCX01000011.1"/>
</dbReference>
<name>A0A0R1HKJ6_9LACO</name>
<dbReference type="OrthoDB" id="9813426at2"/>
<dbReference type="PANTHER" id="PTHR30353:SF0">
    <property type="entry name" value="TRANSMEMBRANE PROTEIN"/>
    <property type="match status" value="1"/>
</dbReference>
<organism evidence="9 10">
    <name type="scientific">Secundilactobacillus kimchicus JCM 15530</name>
    <dbReference type="NCBI Taxonomy" id="1302272"/>
    <lineage>
        <taxon>Bacteria</taxon>
        <taxon>Bacillati</taxon>
        <taxon>Bacillota</taxon>
        <taxon>Bacilli</taxon>
        <taxon>Lactobacillales</taxon>
        <taxon>Lactobacillaceae</taxon>
        <taxon>Secundilactobacillus</taxon>
    </lineage>
</organism>
<evidence type="ECO:0000313" key="9">
    <source>
        <dbReference type="EMBL" id="KRK47213.1"/>
    </source>
</evidence>
<evidence type="ECO:0000256" key="1">
    <source>
        <dbReference type="ARBA" id="ARBA00004651"/>
    </source>
</evidence>
<comment type="subcellular location">
    <subcellularLocation>
        <location evidence="1 7">Cell membrane</location>
        <topology evidence="1 7">Multi-pass membrane protein</topology>
    </subcellularLocation>
</comment>
<evidence type="ECO:0000256" key="5">
    <source>
        <dbReference type="ARBA" id="ARBA00022989"/>
    </source>
</evidence>
<feature type="transmembrane region" description="Helical" evidence="7">
    <location>
        <begin position="25"/>
        <end position="46"/>
    </location>
</feature>
<dbReference type="PANTHER" id="PTHR30353">
    <property type="entry name" value="INNER MEMBRANE PROTEIN DEDA-RELATED"/>
    <property type="match status" value="1"/>
</dbReference>
<feature type="transmembrane region" description="Helical" evidence="7">
    <location>
        <begin position="157"/>
        <end position="180"/>
    </location>
</feature>
<evidence type="ECO:0000256" key="3">
    <source>
        <dbReference type="ARBA" id="ARBA00022475"/>
    </source>
</evidence>
<feature type="transmembrane region" description="Helical" evidence="7">
    <location>
        <begin position="186"/>
        <end position="206"/>
    </location>
</feature>
<dbReference type="InterPro" id="IPR032816">
    <property type="entry name" value="VTT_dom"/>
</dbReference>
<dbReference type="InterPro" id="IPR032818">
    <property type="entry name" value="DedA-like"/>
</dbReference>
<sequence>MTQLIDFVLHVDDHLVTLVNTFGGWTYGILFLIIFIETGAVILPFLPGDSLLFAAAALAANPDYHLNIWLFVILFLLAAIGGDSLNFLIGRKVGMALTKHRFFGRFISQQNLTNARQFFEKHGPIAIFLARFMPIIRTFAPFVAATSNYHYQSFLKYNVVAGIAWVVLCCGGGFFFGNIAFVKAHFSMVVIGIILVSLIPAVVGLIKSRRQVD</sequence>